<gene>
    <name evidence="4" type="ORF">X797_011690</name>
</gene>
<proteinExistence type="predicted"/>
<dbReference type="Gene3D" id="2.60.120.1560">
    <property type="match status" value="2"/>
</dbReference>
<keyword evidence="2" id="KW-0732">Signal</keyword>
<reference evidence="4 5" key="1">
    <citation type="submission" date="2014-02" db="EMBL/GenBank/DDBJ databases">
        <title>The genome sequence of the entomopathogenic fungus Metarhizium robertsii ARSEF 2575.</title>
        <authorList>
            <person name="Giuliano Garisto Donzelli B."/>
            <person name="Roe B.A."/>
            <person name="Macmil S.L."/>
            <person name="Krasnoff S.B."/>
            <person name="Gibson D.M."/>
        </authorList>
    </citation>
    <scope>NUCLEOTIDE SEQUENCE [LARGE SCALE GENOMIC DNA]</scope>
    <source>
        <strain evidence="4 5">ARSEF 2575</strain>
    </source>
</reference>
<dbReference type="Proteomes" id="UP000030151">
    <property type="component" value="Unassembled WGS sequence"/>
</dbReference>
<evidence type="ECO:0000256" key="2">
    <source>
        <dbReference type="SAM" id="SignalP"/>
    </source>
</evidence>
<dbReference type="InterPro" id="IPR018871">
    <property type="entry name" value="GLEYA_adhesin_domain"/>
</dbReference>
<dbReference type="InterPro" id="IPR037524">
    <property type="entry name" value="PA14/GLEYA"/>
</dbReference>
<feature type="signal peptide" evidence="2">
    <location>
        <begin position="1"/>
        <end position="21"/>
    </location>
</feature>
<evidence type="ECO:0000256" key="1">
    <source>
        <dbReference type="SAM" id="MobiDB-lite"/>
    </source>
</evidence>
<feature type="domain" description="PA14" evidence="3">
    <location>
        <begin position="220"/>
        <end position="377"/>
    </location>
</feature>
<sequence>MRSLGVVTVSLLGLLSQEVSAGSSVAQINLLAAPQSRGTLAYVRDSAPPEFTYTTDDAQSGNWIGLFEKGMGPDTGGDDKYLGWASAPASKGRVTADADFDQCLPAGQYDAYLFRQRGPRSYPVVGPVTFSYPGNPNYHECEGGICKPVSESCGCADGQWWCPARDECIPTTKQCRDKCPKGWRVAGNSCVQDICENPLAGVQWDAYRMSIGNGLGQIPYPEPAPFLPQFNIDTLFGGTPVQPTSGSIGSIGWRNGIAWITNQVLQPIPQDYFFMSWTGYLVPKHTGSYTFNMWWTDDVSYLWVGEHARSEFSESNADLKVDYASIDTFGKKRFSYSAEQGKPVPIRVINVQAAGPYSLCFDVTDPTGQAVMNTCGEGGALRESDGQIAYCKDVKFGSVFRHVPVKRAFTPDMPGSRCTNLKSGAQWNLYKFQPGSGPGHISYTSAQPLLPAHSIDMVLAATPNARYTGQVDKIGWDSGYVEGVGSIYPPADTGPRGYFLMFWTSYLVPSREGSYRFDVWWVDDVAFLWVGNKAIADFSETNADLKVDYAFLDVFGKKYFEYHVKAEDVRKRIPIRVANIQGGGAFSVFMMVTDPTGKVIMNSGDRGSGKLPQASNGEIGYCP</sequence>
<comment type="caution">
    <text evidence="4">The sequence shown here is derived from an EMBL/GenBank/DDBJ whole genome shotgun (WGS) entry which is preliminary data.</text>
</comment>
<feature type="domain" description="PA14" evidence="3">
    <location>
        <begin position="434"/>
        <end position="605"/>
    </location>
</feature>
<evidence type="ECO:0000259" key="3">
    <source>
        <dbReference type="PROSITE" id="PS51820"/>
    </source>
</evidence>
<feature type="region of interest" description="Disordered" evidence="1">
    <location>
        <begin position="603"/>
        <end position="623"/>
    </location>
</feature>
<feature type="chain" id="PRO_5001473764" evidence="2">
    <location>
        <begin position="22"/>
        <end position="623"/>
    </location>
</feature>
<dbReference type="eggNOG" id="ENOG502RANC">
    <property type="taxonomic scope" value="Eukaryota"/>
</dbReference>
<name>A0A014MVM0_9HYPO</name>
<dbReference type="Pfam" id="PF10528">
    <property type="entry name" value="GLEYA"/>
    <property type="match status" value="2"/>
</dbReference>
<dbReference type="AlphaFoldDB" id="A0A014MVM0"/>
<evidence type="ECO:0000313" key="4">
    <source>
        <dbReference type="EMBL" id="EXU95222.1"/>
    </source>
</evidence>
<dbReference type="PROSITE" id="PS51820">
    <property type="entry name" value="PA14"/>
    <property type="match status" value="2"/>
</dbReference>
<dbReference type="EMBL" id="JELW01000092">
    <property type="protein sequence ID" value="EXU95222.1"/>
    <property type="molecule type" value="Genomic_DNA"/>
</dbReference>
<accession>A0A014MVM0</accession>
<organism evidence="4 5">
    <name type="scientific">Metarhizium robertsii</name>
    <dbReference type="NCBI Taxonomy" id="568076"/>
    <lineage>
        <taxon>Eukaryota</taxon>
        <taxon>Fungi</taxon>
        <taxon>Dikarya</taxon>
        <taxon>Ascomycota</taxon>
        <taxon>Pezizomycotina</taxon>
        <taxon>Sordariomycetes</taxon>
        <taxon>Hypocreomycetidae</taxon>
        <taxon>Hypocreales</taxon>
        <taxon>Clavicipitaceae</taxon>
        <taxon>Metarhizium</taxon>
    </lineage>
</organism>
<dbReference type="OrthoDB" id="4388755at2759"/>
<dbReference type="SUPFAM" id="SSF56988">
    <property type="entry name" value="Anthrax protective antigen"/>
    <property type="match status" value="1"/>
</dbReference>
<dbReference type="HOGENOM" id="CLU_454978_0_0_1"/>
<protein>
    <submittedName>
        <fullName evidence="4">GLEYA domain protein</fullName>
    </submittedName>
</protein>
<evidence type="ECO:0000313" key="5">
    <source>
        <dbReference type="Proteomes" id="UP000030151"/>
    </source>
</evidence>